<evidence type="ECO:0000313" key="15">
    <source>
        <dbReference type="EMBL" id="KAK7834257.1"/>
    </source>
</evidence>
<organism evidence="15 16">
    <name type="scientific">Quercus suber</name>
    <name type="common">Cork oak</name>
    <dbReference type="NCBI Taxonomy" id="58331"/>
    <lineage>
        <taxon>Eukaryota</taxon>
        <taxon>Viridiplantae</taxon>
        <taxon>Streptophyta</taxon>
        <taxon>Embryophyta</taxon>
        <taxon>Tracheophyta</taxon>
        <taxon>Spermatophyta</taxon>
        <taxon>Magnoliopsida</taxon>
        <taxon>eudicotyledons</taxon>
        <taxon>Gunneridae</taxon>
        <taxon>Pentapetalae</taxon>
        <taxon>rosids</taxon>
        <taxon>fabids</taxon>
        <taxon>Fagales</taxon>
        <taxon>Fagaceae</taxon>
        <taxon>Quercus</taxon>
    </lineage>
</organism>
<feature type="transmembrane region" description="Helical" evidence="13">
    <location>
        <begin position="118"/>
        <end position="137"/>
    </location>
</feature>
<evidence type="ECO:0000256" key="9">
    <source>
        <dbReference type="ARBA" id="ARBA00037910"/>
    </source>
</evidence>
<evidence type="ECO:0000256" key="7">
    <source>
        <dbReference type="ARBA" id="ARBA00023002"/>
    </source>
</evidence>
<evidence type="ECO:0000256" key="11">
    <source>
        <dbReference type="ARBA" id="ARBA00060577"/>
    </source>
</evidence>
<dbReference type="PANTHER" id="PTHR10556:SF43">
    <property type="entry name" value="STEROID 5-ALPHA-REDUCTASE DET2"/>
    <property type="match status" value="1"/>
</dbReference>
<evidence type="ECO:0000259" key="14">
    <source>
        <dbReference type="Pfam" id="PF02544"/>
    </source>
</evidence>
<dbReference type="Gene3D" id="1.20.120.1630">
    <property type="match status" value="1"/>
</dbReference>
<evidence type="ECO:0000256" key="2">
    <source>
        <dbReference type="ARBA" id="ARBA00004972"/>
    </source>
</evidence>
<feature type="transmembrane region" description="Helical" evidence="13">
    <location>
        <begin position="12"/>
        <end position="30"/>
    </location>
</feature>
<feature type="transmembrane region" description="Helical" evidence="13">
    <location>
        <begin position="50"/>
        <end position="67"/>
    </location>
</feature>
<evidence type="ECO:0000256" key="5">
    <source>
        <dbReference type="ARBA" id="ARBA00022692"/>
    </source>
</evidence>
<dbReference type="AlphaFoldDB" id="A0AAW0K554"/>
<comment type="similarity">
    <text evidence="3">Belongs to the steroid 5-alpha reductase family.</text>
</comment>
<reference evidence="15 16" key="1">
    <citation type="journal article" date="2018" name="Sci. Data">
        <title>The draft genome sequence of cork oak.</title>
        <authorList>
            <person name="Ramos A.M."/>
            <person name="Usie A."/>
            <person name="Barbosa P."/>
            <person name="Barros P.M."/>
            <person name="Capote T."/>
            <person name="Chaves I."/>
            <person name="Simoes F."/>
            <person name="Abreu I."/>
            <person name="Carrasquinho I."/>
            <person name="Faro C."/>
            <person name="Guimaraes J.B."/>
            <person name="Mendonca D."/>
            <person name="Nobrega F."/>
            <person name="Rodrigues L."/>
            <person name="Saibo N.J.M."/>
            <person name="Varela M.C."/>
            <person name="Egas C."/>
            <person name="Matos J."/>
            <person name="Miguel C.M."/>
            <person name="Oliveira M.M."/>
            <person name="Ricardo C.P."/>
            <person name="Goncalves S."/>
        </authorList>
    </citation>
    <scope>NUCLEOTIDE SEQUENCE [LARGE SCALE GENOMIC DNA]</scope>
    <source>
        <strain evidence="16">cv. HL8</strain>
    </source>
</reference>
<accession>A0AAW0K554</accession>
<dbReference type="PANTHER" id="PTHR10556">
    <property type="entry name" value="3-OXO-5-ALPHA-STEROID 4-DEHYDROGENASE"/>
    <property type="match status" value="1"/>
</dbReference>
<protein>
    <recommendedName>
        <fullName evidence="12">Steroid 5-alpha-reductase DET2</fullName>
        <ecNumber evidence="4">1.3.1.22</ecNumber>
    </recommendedName>
</protein>
<comment type="pathway">
    <text evidence="11">Steroid biosynthesis.</text>
</comment>
<comment type="pathway">
    <text evidence="2">Hormone biosynthesis.</text>
</comment>
<keyword evidence="7" id="KW-0560">Oxidoreductase</keyword>
<keyword evidence="6 13" id="KW-1133">Transmembrane helix</keyword>
<dbReference type="FunFam" id="1.20.120.1630:FF:000002">
    <property type="entry name" value="Steroid 5 alpha-reductase 1"/>
    <property type="match status" value="1"/>
</dbReference>
<dbReference type="GO" id="GO:0016020">
    <property type="term" value="C:membrane"/>
    <property type="evidence" value="ECO:0007669"/>
    <property type="project" value="UniProtKB-SubCell"/>
</dbReference>
<dbReference type="Proteomes" id="UP000237347">
    <property type="component" value="Unassembled WGS sequence"/>
</dbReference>
<sequence>MVSSDQNLFHYSLLTLYLIGPPIFISLRFLQAPYGKHNRPGWGPTMSPPLAWFLMESPTLWLTLLLFPFGSHSSNPKSLFLISPYLFHYFHRTCIYPLRLHNNNNKSKTNNGGFPVSVAMMAFVFNLLNAYLQARWVSHYKDYEGDGWFWLRFFIGLVVFLGGMGVNIWSDRVLASLKKEGKGYRVPRGGLFELVSCPNYFGEIVEWLGWAVMTWSFAGLGFFLNTCANLVPRARANHMWYLDKFGEDYPKGRKAIYVVSEAGLRAYLSKLHMDGLMHKKRRISEAPQPPPLYSMKVQNYTIVSTTLGLTTHTSSIRIITPTTSPAVSSGTLISQPNPNIIVTTIRNPYDISCASVRRAYLLRVEMKKREVILSK</sequence>
<dbReference type="InterPro" id="IPR001104">
    <property type="entry name" value="3-oxo-5_a-steroid_4-DH_C"/>
</dbReference>
<keyword evidence="16" id="KW-1185">Reference proteome</keyword>
<evidence type="ECO:0000256" key="3">
    <source>
        <dbReference type="ARBA" id="ARBA00007742"/>
    </source>
</evidence>
<evidence type="ECO:0000256" key="4">
    <source>
        <dbReference type="ARBA" id="ARBA00012049"/>
    </source>
</evidence>
<dbReference type="GO" id="GO:0016132">
    <property type="term" value="P:brassinosteroid biosynthetic process"/>
    <property type="evidence" value="ECO:0007669"/>
    <property type="project" value="TreeGrafter"/>
</dbReference>
<evidence type="ECO:0000256" key="10">
    <source>
        <dbReference type="ARBA" id="ARBA00048164"/>
    </source>
</evidence>
<comment type="catalytic activity">
    <reaction evidence="10">
        <text>a 3-oxo-5alpha-steroid + NADP(+) = a 3-oxo-Delta(4)-steroid + NADPH + H(+)</text>
        <dbReference type="Rhea" id="RHEA:54384"/>
        <dbReference type="ChEBI" id="CHEBI:13601"/>
        <dbReference type="ChEBI" id="CHEBI:15378"/>
        <dbReference type="ChEBI" id="CHEBI:47909"/>
        <dbReference type="ChEBI" id="CHEBI:57783"/>
        <dbReference type="ChEBI" id="CHEBI:58349"/>
        <dbReference type="EC" id="1.3.1.22"/>
    </reaction>
</comment>
<evidence type="ECO:0000256" key="6">
    <source>
        <dbReference type="ARBA" id="ARBA00022989"/>
    </source>
</evidence>
<gene>
    <name evidence="15" type="primary">DET2_2</name>
    <name evidence="15" type="ORF">CFP56_024759</name>
</gene>
<keyword evidence="8 13" id="KW-0472">Membrane</keyword>
<comment type="subcellular location">
    <subcellularLocation>
        <location evidence="1">Membrane</location>
        <topology evidence="1">Multi-pass membrane protein</topology>
    </subcellularLocation>
</comment>
<feature type="domain" description="3-oxo-5-alpha-steroid 4-dehydrogenase C-terminal" evidence="14">
    <location>
        <begin position="114"/>
        <end position="256"/>
    </location>
</feature>
<dbReference type="Pfam" id="PF02544">
    <property type="entry name" value="Steroid_dh"/>
    <property type="match status" value="1"/>
</dbReference>
<proteinExistence type="inferred from homology"/>
<dbReference type="InterPro" id="IPR039357">
    <property type="entry name" value="SRD5A/TECR"/>
</dbReference>
<dbReference type="EC" id="1.3.1.22" evidence="4"/>
<evidence type="ECO:0000256" key="8">
    <source>
        <dbReference type="ARBA" id="ARBA00023136"/>
    </source>
</evidence>
<feature type="transmembrane region" description="Helical" evidence="13">
    <location>
        <begin position="149"/>
        <end position="169"/>
    </location>
</feature>
<name>A0AAW0K554_QUESU</name>
<evidence type="ECO:0000256" key="12">
    <source>
        <dbReference type="ARBA" id="ARBA00068774"/>
    </source>
</evidence>
<dbReference type="PROSITE" id="PS50244">
    <property type="entry name" value="S5A_REDUCTASE"/>
    <property type="match status" value="1"/>
</dbReference>
<comment type="pathway">
    <text evidence="9">Plant hormone biosynthesis; brassinosteroid biosynthesis.</text>
</comment>
<evidence type="ECO:0000256" key="1">
    <source>
        <dbReference type="ARBA" id="ARBA00004141"/>
    </source>
</evidence>
<dbReference type="EMBL" id="PKMF04000389">
    <property type="protein sequence ID" value="KAK7834257.1"/>
    <property type="molecule type" value="Genomic_DNA"/>
</dbReference>
<evidence type="ECO:0000313" key="16">
    <source>
        <dbReference type="Proteomes" id="UP000237347"/>
    </source>
</evidence>
<dbReference type="GO" id="GO:0047751">
    <property type="term" value="F:3-oxo-5-alpha-steroid 4-dehydrogenase (NADP+) activity"/>
    <property type="evidence" value="ECO:0007669"/>
    <property type="project" value="UniProtKB-EC"/>
</dbReference>
<comment type="caution">
    <text evidence="15">The sequence shown here is derived from an EMBL/GenBank/DDBJ whole genome shotgun (WGS) entry which is preliminary data.</text>
</comment>
<evidence type="ECO:0000256" key="13">
    <source>
        <dbReference type="SAM" id="Phobius"/>
    </source>
</evidence>
<keyword evidence="5 13" id="KW-0812">Transmembrane</keyword>